<gene>
    <name evidence="1" type="ORF">FKZ61_21315</name>
</gene>
<protein>
    <submittedName>
        <fullName evidence="1">Tandem-95 repeat protein</fullName>
    </submittedName>
</protein>
<keyword evidence="2" id="KW-1185">Reference proteome</keyword>
<dbReference type="EMBL" id="VIGC01000040">
    <property type="protein sequence ID" value="TQE93410.1"/>
    <property type="molecule type" value="Genomic_DNA"/>
</dbReference>
<dbReference type="NCBIfam" id="NF012211">
    <property type="entry name" value="tand_rpt_95"/>
    <property type="match status" value="3"/>
</dbReference>
<accession>A0A540V9H0</accession>
<dbReference type="OrthoDB" id="160289at2"/>
<dbReference type="Pfam" id="PF17963">
    <property type="entry name" value="Big_9"/>
    <property type="match status" value="3"/>
</dbReference>
<reference evidence="1 2" key="1">
    <citation type="submission" date="2019-06" db="EMBL/GenBank/DDBJ databases">
        <title>Genome sequence of Litorilinea aerophila BAA-2444.</title>
        <authorList>
            <person name="Maclea K.S."/>
            <person name="Maurais E.G."/>
            <person name="Iannazzi L.C."/>
        </authorList>
    </citation>
    <scope>NUCLEOTIDE SEQUENCE [LARGE SCALE GENOMIC DNA]</scope>
    <source>
        <strain evidence="1 2">ATCC BAA-2444</strain>
    </source>
</reference>
<organism evidence="1 2">
    <name type="scientific">Litorilinea aerophila</name>
    <dbReference type="NCBI Taxonomy" id="1204385"/>
    <lineage>
        <taxon>Bacteria</taxon>
        <taxon>Bacillati</taxon>
        <taxon>Chloroflexota</taxon>
        <taxon>Caldilineae</taxon>
        <taxon>Caldilineales</taxon>
        <taxon>Caldilineaceae</taxon>
        <taxon>Litorilinea</taxon>
    </lineage>
</organism>
<evidence type="ECO:0000313" key="1">
    <source>
        <dbReference type="EMBL" id="TQE93410.1"/>
    </source>
</evidence>
<comment type="caution">
    <text evidence="1">The sequence shown here is derived from an EMBL/GenBank/DDBJ whole genome shotgun (WGS) entry which is preliminary data.</text>
</comment>
<evidence type="ECO:0000313" key="2">
    <source>
        <dbReference type="Proteomes" id="UP000317371"/>
    </source>
</evidence>
<sequence>MSTMAGTAVVIDVAANDSDVDGNLDVGTVNTGCGGCTVPANGGLVNHGDGTFTYTPNPGFSGSDGFVYEICDTGGLCDTAAVSITVSAVNSAPVAVDDSVSTMAGTAVVIDVAANDSDVDGNLDVGTVNTGCGGCTVPANGGLVNHGDGTFTYTPNPGFSGSDGFVYEICDTGGLCDTAAVSITVSGGGGGGTSSLEVRVGASSDDAEERANGRVVLSSSDLELIRERDDQVVGIRFAGVAIPQGATIVNAYIQFTVDEATSEATNLTIQGEAADHASTFVNVDGNISGRPRTGASVAWVPPAWPTRDVAGPDQRTPNLAGVIQEVVNRPGWASGNALAIIITGSGKRVAQSYNKNPANAPLLHVEFSTDGAVNRAPVAVDDSVSTMAGTAVVIDVAANDSDVDGNLDVGTVNTGCGGCTVPANGGLVNHGDGTFTYTPNPGFSGSDGFVYEICDTGGLCDTAAVSITVSGGGGGGTSTVEVRVGASSDDAEERANGRVVLSSSDLELIRERDDQVVGIRFAGVAIPQGATIVNAYIQFTVDEATSEATNLTIQGEAADHASTFVNVDGNISGRPRTGASVAWVPPAWPTRDVAGPDQRTPNLAGVIQEVVNRPGWASGNALAIIITGSGKRVAQSYDKNPANAPLLHVEWSN</sequence>
<dbReference type="InParanoid" id="A0A540V9H0"/>
<dbReference type="Proteomes" id="UP000317371">
    <property type="component" value="Unassembled WGS sequence"/>
</dbReference>
<dbReference type="Gene3D" id="2.60.40.3440">
    <property type="match status" value="3"/>
</dbReference>
<name>A0A540V9H0_9CHLR</name>
<proteinExistence type="predicted"/>
<dbReference type="AlphaFoldDB" id="A0A540V9H0"/>